<name>A0A1T5JHL1_9FIRM</name>
<keyword evidence="4" id="KW-1185">Reference proteome</keyword>
<reference evidence="3 4" key="1">
    <citation type="submission" date="2017-02" db="EMBL/GenBank/DDBJ databases">
        <authorList>
            <person name="Peterson S.W."/>
        </authorList>
    </citation>
    <scope>NUCLEOTIDE SEQUENCE [LARGE SCALE GENOMIC DNA]</scope>
    <source>
        <strain evidence="3 4">M1</strain>
    </source>
</reference>
<dbReference type="Pfam" id="PF00534">
    <property type="entry name" value="Glycos_transf_1"/>
    <property type="match status" value="1"/>
</dbReference>
<dbReference type="SUPFAM" id="SSF53756">
    <property type="entry name" value="UDP-Glycosyltransferase/glycogen phosphorylase"/>
    <property type="match status" value="1"/>
</dbReference>
<dbReference type="CDD" id="cd03819">
    <property type="entry name" value="GT4_WavL-like"/>
    <property type="match status" value="1"/>
</dbReference>
<organism evidence="3 4">
    <name type="scientific">Maledivibacter halophilus</name>
    <dbReference type="NCBI Taxonomy" id="36842"/>
    <lineage>
        <taxon>Bacteria</taxon>
        <taxon>Bacillati</taxon>
        <taxon>Bacillota</taxon>
        <taxon>Clostridia</taxon>
        <taxon>Peptostreptococcales</taxon>
        <taxon>Caminicellaceae</taxon>
        <taxon>Maledivibacter</taxon>
    </lineage>
</organism>
<dbReference type="PANTHER" id="PTHR12526">
    <property type="entry name" value="GLYCOSYLTRANSFERASE"/>
    <property type="match status" value="1"/>
</dbReference>
<keyword evidence="3" id="KW-0808">Transferase</keyword>
<dbReference type="EMBL" id="FUZT01000002">
    <property type="protein sequence ID" value="SKC50663.1"/>
    <property type="molecule type" value="Genomic_DNA"/>
</dbReference>
<gene>
    <name evidence="3" type="ORF">SAMN02194393_01177</name>
</gene>
<protein>
    <submittedName>
        <fullName evidence="3">Glycosyltransferase involved in cell wall bisynthesis</fullName>
    </submittedName>
</protein>
<dbReference type="Proteomes" id="UP000190285">
    <property type="component" value="Unassembled WGS sequence"/>
</dbReference>
<accession>A0A1T5JHL1</accession>
<dbReference type="Gene3D" id="3.40.50.2000">
    <property type="entry name" value="Glycogen Phosphorylase B"/>
    <property type="match status" value="2"/>
</dbReference>
<evidence type="ECO:0000259" key="2">
    <source>
        <dbReference type="Pfam" id="PF13439"/>
    </source>
</evidence>
<evidence type="ECO:0000313" key="3">
    <source>
        <dbReference type="EMBL" id="SKC50663.1"/>
    </source>
</evidence>
<sequence length="377" mass="42045">MNILLAAMAMDIGGAETHIVGLANELKRIGYKPVVVSSGGIYVEELKKQGIKHYNAPLNKKDIKSILKSIRILKSVIDKEKIQIIHAHGRIPALNGKILSSVKGIPFMTTAHAKFTVSLLYKYTSFWGKEVISISEDIKNHLIKEFSVKPERITIIPNGIDTDKFNPNLKDMNLKSELNLNEDTLKIVYVSRISGPLAELVKLVIEAVKEAYKELNNIEIIIAGDGDRFEEVCRVAEKVNKEFDKNLIHMLGKRTDIPEILSIGDLAISVSRSALEAMACEKPVILAGGEGYMGLLTEDNMEAAISNNFTGRTSNDNITVEKLKNEILTVLKFGSKERAIELGQLGREIVTEKFSVKKMTEKTVEIYKRLLKRSVEK</sequence>
<dbReference type="GO" id="GO:0016757">
    <property type="term" value="F:glycosyltransferase activity"/>
    <property type="evidence" value="ECO:0007669"/>
    <property type="project" value="InterPro"/>
</dbReference>
<dbReference type="RefSeq" id="WP_170917296.1">
    <property type="nucleotide sequence ID" value="NZ_FUZT01000002.1"/>
</dbReference>
<proteinExistence type="predicted"/>
<feature type="domain" description="Glycosyltransferase subfamily 4-like N-terminal" evidence="2">
    <location>
        <begin position="12"/>
        <end position="164"/>
    </location>
</feature>
<dbReference type="PANTHER" id="PTHR12526:SF630">
    <property type="entry name" value="GLYCOSYLTRANSFERASE"/>
    <property type="match status" value="1"/>
</dbReference>
<dbReference type="InterPro" id="IPR001296">
    <property type="entry name" value="Glyco_trans_1"/>
</dbReference>
<evidence type="ECO:0000313" key="4">
    <source>
        <dbReference type="Proteomes" id="UP000190285"/>
    </source>
</evidence>
<dbReference type="Pfam" id="PF13439">
    <property type="entry name" value="Glyco_transf_4"/>
    <property type="match status" value="1"/>
</dbReference>
<dbReference type="InterPro" id="IPR028098">
    <property type="entry name" value="Glyco_trans_4-like_N"/>
</dbReference>
<evidence type="ECO:0000259" key="1">
    <source>
        <dbReference type="Pfam" id="PF00534"/>
    </source>
</evidence>
<feature type="domain" description="Glycosyl transferase family 1" evidence="1">
    <location>
        <begin position="175"/>
        <end position="333"/>
    </location>
</feature>
<dbReference type="AlphaFoldDB" id="A0A1T5JHL1"/>
<dbReference type="STRING" id="36842.SAMN02194393_01177"/>